<feature type="region of interest" description="Disordered" evidence="1">
    <location>
        <begin position="75"/>
        <end position="167"/>
    </location>
</feature>
<evidence type="ECO:0000313" key="2">
    <source>
        <dbReference type="EMBL" id="CAI9160383.1"/>
    </source>
</evidence>
<dbReference type="EMBL" id="OX459938">
    <property type="protein sequence ID" value="CAI9160383.1"/>
    <property type="molecule type" value="Genomic_DNA"/>
</dbReference>
<reference evidence="2" key="1">
    <citation type="submission" date="2023-04" db="EMBL/GenBank/DDBJ databases">
        <authorList>
            <consortium name="ELIXIR-Norway"/>
        </authorList>
    </citation>
    <scope>NUCLEOTIDE SEQUENCE [LARGE SCALE GENOMIC DNA]</scope>
</reference>
<protein>
    <submittedName>
        <fullName evidence="2">Uncharacterized protein</fullName>
    </submittedName>
</protein>
<evidence type="ECO:0000313" key="3">
    <source>
        <dbReference type="Proteomes" id="UP001176941"/>
    </source>
</evidence>
<proteinExistence type="predicted"/>
<sequence>MISGWPRDPSHATSGRASQLFLLEKTLEWLSQNRQELQGFAEAAAAVKSGSCGCTKSCGCTRTGGAAAVALIQTKSPSPDSDAGSARIGSRAQHQRHNRRSPSVSKPKSLPPGPRLLPHYGHTSSRAPTPPPDSEGTWGWGRSSRPGHQGFKPESAGRALMFRRRGRGVRGRGLDARWWNARPKSVRGGAMLREGWPQREEVVMEP</sequence>
<evidence type="ECO:0000256" key="1">
    <source>
        <dbReference type="SAM" id="MobiDB-lite"/>
    </source>
</evidence>
<gene>
    <name evidence="2" type="ORF">MRATA1EN1_LOCUS9345</name>
</gene>
<name>A0ABN8YIX2_RANTA</name>
<dbReference type="Proteomes" id="UP001176941">
    <property type="component" value="Chromosome 2"/>
</dbReference>
<keyword evidence="3" id="KW-1185">Reference proteome</keyword>
<organism evidence="2 3">
    <name type="scientific">Rangifer tarandus platyrhynchus</name>
    <name type="common">Svalbard reindeer</name>
    <dbReference type="NCBI Taxonomy" id="3082113"/>
    <lineage>
        <taxon>Eukaryota</taxon>
        <taxon>Metazoa</taxon>
        <taxon>Chordata</taxon>
        <taxon>Craniata</taxon>
        <taxon>Vertebrata</taxon>
        <taxon>Euteleostomi</taxon>
        <taxon>Mammalia</taxon>
        <taxon>Eutheria</taxon>
        <taxon>Laurasiatheria</taxon>
        <taxon>Artiodactyla</taxon>
        <taxon>Ruminantia</taxon>
        <taxon>Pecora</taxon>
        <taxon>Cervidae</taxon>
        <taxon>Odocoileinae</taxon>
        <taxon>Rangifer</taxon>
    </lineage>
</organism>
<accession>A0ABN8YIX2</accession>